<reference evidence="1" key="2">
    <citation type="journal article" date="2015" name="Data Brief">
        <title>Shoot transcriptome of the giant reed, Arundo donax.</title>
        <authorList>
            <person name="Barrero R.A."/>
            <person name="Guerrero F.D."/>
            <person name="Moolhuijzen P."/>
            <person name="Goolsby J.A."/>
            <person name="Tidwell J."/>
            <person name="Bellgard S.E."/>
            <person name="Bellgard M.I."/>
        </authorList>
    </citation>
    <scope>NUCLEOTIDE SEQUENCE</scope>
    <source>
        <tissue evidence="1">Shoot tissue taken approximately 20 cm above the soil surface</tissue>
    </source>
</reference>
<protein>
    <submittedName>
        <fullName evidence="1">Uncharacterized protein</fullName>
    </submittedName>
</protein>
<organism evidence="1">
    <name type="scientific">Arundo donax</name>
    <name type="common">Giant reed</name>
    <name type="synonym">Donax arundinaceus</name>
    <dbReference type="NCBI Taxonomy" id="35708"/>
    <lineage>
        <taxon>Eukaryota</taxon>
        <taxon>Viridiplantae</taxon>
        <taxon>Streptophyta</taxon>
        <taxon>Embryophyta</taxon>
        <taxon>Tracheophyta</taxon>
        <taxon>Spermatophyta</taxon>
        <taxon>Magnoliopsida</taxon>
        <taxon>Liliopsida</taxon>
        <taxon>Poales</taxon>
        <taxon>Poaceae</taxon>
        <taxon>PACMAD clade</taxon>
        <taxon>Arundinoideae</taxon>
        <taxon>Arundineae</taxon>
        <taxon>Arundo</taxon>
    </lineage>
</organism>
<proteinExistence type="predicted"/>
<dbReference type="EMBL" id="GBRH01262136">
    <property type="protein sequence ID" value="JAD35759.1"/>
    <property type="molecule type" value="Transcribed_RNA"/>
</dbReference>
<accession>A0A0A8Z8L1</accession>
<sequence length="54" mass="6503">MKNGWSFRCVLAQGSMWYFRLLERASIVSRLLRIELWSLGVALSERWFYGRQFS</sequence>
<dbReference type="AlphaFoldDB" id="A0A0A8Z8L1"/>
<name>A0A0A8Z8L1_ARUDO</name>
<reference evidence="1" key="1">
    <citation type="submission" date="2014-09" db="EMBL/GenBank/DDBJ databases">
        <authorList>
            <person name="Magalhaes I.L.F."/>
            <person name="Oliveira U."/>
            <person name="Santos F.R."/>
            <person name="Vidigal T.H.D.A."/>
            <person name="Brescovit A.D."/>
            <person name="Santos A.J."/>
        </authorList>
    </citation>
    <scope>NUCLEOTIDE SEQUENCE</scope>
    <source>
        <tissue evidence="1">Shoot tissue taken approximately 20 cm above the soil surface</tissue>
    </source>
</reference>
<evidence type="ECO:0000313" key="1">
    <source>
        <dbReference type="EMBL" id="JAD35759.1"/>
    </source>
</evidence>